<gene>
    <name evidence="1" type="ORF">NB037_18515</name>
</gene>
<accession>A0A9X2IU51</accession>
<dbReference type="EMBL" id="JAMRYM010000152">
    <property type="protein sequence ID" value="MCM6764411.1"/>
    <property type="molecule type" value="Genomic_DNA"/>
</dbReference>
<proteinExistence type="predicted"/>
<name>A0A9X2IU51_9MICO</name>
<dbReference type="RefSeq" id="WP_251948396.1">
    <property type="nucleotide sequence ID" value="NZ_JAMRYM010000152.1"/>
</dbReference>
<keyword evidence="2" id="KW-1185">Reference proteome</keyword>
<evidence type="ECO:0000313" key="1">
    <source>
        <dbReference type="EMBL" id="MCM6764411.1"/>
    </source>
</evidence>
<comment type="caution">
    <text evidence="1">The sequence shown here is derived from an EMBL/GenBank/DDBJ whole genome shotgun (WGS) entry which is preliminary data.</text>
</comment>
<dbReference type="AlphaFoldDB" id="A0A9X2IU51"/>
<reference evidence="1" key="1">
    <citation type="submission" date="2022-06" db="EMBL/GenBank/DDBJ databases">
        <title>Whole genome shotgun sequencing (WGS) of Rathayibacter sp. ZW T2_19, isolated from stored onions (Allium cepa).</title>
        <authorList>
            <person name="Stoll D.A."/>
            <person name="Huch M."/>
        </authorList>
    </citation>
    <scope>NUCLEOTIDE SEQUENCE</scope>
    <source>
        <strain evidence="1">ZW T2_19</strain>
    </source>
</reference>
<dbReference type="Proteomes" id="UP001155240">
    <property type="component" value="Unassembled WGS sequence"/>
</dbReference>
<sequence>MIEQDANGAGALLRALASRVGELRARSGGLLPDADWEDAAARSYADRAAELLGGLAAAEAAAETLALGAP</sequence>
<evidence type="ECO:0000313" key="2">
    <source>
        <dbReference type="Proteomes" id="UP001155240"/>
    </source>
</evidence>
<organism evidence="1 2">
    <name type="scientific">Rathayibacter rubneri</name>
    <dbReference type="NCBI Taxonomy" id="2950106"/>
    <lineage>
        <taxon>Bacteria</taxon>
        <taxon>Bacillati</taxon>
        <taxon>Actinomycetota</taxon>
        <taxon>Actinomycetes</taxon>
        <taxon>Micrococcales</taxon>
        <taxon>Microbacteriaceae</taxon>
        <taxon>Rathayibacter</taxon>
    </lineage>
</organism>
<protein>
    <submittedName>
        <fullName evidence="1">Uncharacterized protein</fullName>
    </submittedName>
</protein>